<keyword evidence="5 9" id="KW-0648">Protein biosynthesis</keyword>
<gene>
    <name evidence="8" type="primary">glyQ</name>
    <name evidence="9" type="synonym">glyS</name>
    <name evidence="11" type="ORF">SAMN02745244_02712</name>
</gene>
<feature type="region of interest" description="Disordered" evidence="10">
    <location>
        <begin position="289"/>
        <end position="354"/>
    </location>
</feature>
<dbReference type="Gene3D" id="3.30.930.10">
    <property type="entry name" value="Bira Bifunctional Protein, Domain 2"/>
    <property type="match status" value="1"/>
</dbReference>
<dbReference type="PROSITE" id="PS50861">
    <property type="entry name" value="AA_TRNA_LIGASE_II_GLYAB"/>
    <property type="match status" value="2"/>
</dbReference>
<evidence type="ECO:0000256" key="3">
    <source>
        <dbReference type="ARBA" id="ARBA00022741"/>
    </source>
</evidence>
<dbReference type="SUPFAM" id="SSF55681">
    <property type="entry name" value="Class II aaRS and biotin synthetases"/>
    <property type="match status" value="1"/>
</dbReference>
<dbReference type="HAMAP" id="MF_00254">
    <property type="entry name" value="Gly_tRNA_synth_alpha"/>
    <property type="match status" value="1"/>
</dbReference>
<keyword evidence="12" id="KW-1185">Reference proteome</keyword>
<dbReference type="InterPro" id="IPR006194">
    <property type="entry name" value="Gly-tRNA-synth_heterodimer"/>
</dbReference>
<organism evidence="11 12">
    <name type="scientific">Tessaracoccus bendigoensis DSM 12906</name>
    <dbReference type="NCBI Taxonomy" id="1123357"/>
    <lineage>
        <taxon>Bacteria</taxon>
        <taxon>Bacillati</taxon>
        <taxon>Actinomycetota</taxon>
        <taxon>Actinomycetes</taxon>
        <taxon>Propionibacteriales</taxon>
        <taxon>Propionibacteriaceae</taxon>
        <taxon>Tessaracoccus</taxon>
    </lineage>
</organism>
<dbReference type="GO" id="GO:0005829">
    <property type="term" value="C:cytosol"/>
    <property type="evidence" value="ECO:0007669"/>
    <property type="project" value="TreeGrafter"/>
</dbReference>
<dbReference type="NCBIfam" id="TIGR00211">
    <property type="entry name" value="glyS"/>
    <property type="match status" value="1"/>
</dbReference>
<evidence type="ECO:0000256" key="2">
    <source>
        <dbReference type="ARBA" id="ARBA00022598"/>
    </source>
</evidence>
<evidence type="ECO:0000256" key="4">
    <source>
        <dbReference type="ARBA" id="ARBA00022840"/>
    </source>
</evidence>
<comment type="similarity">
    <text evidence="1 9">Belongs to the class-II aminoacyl-tRNA synthetase family.</text>
</comment>
<keyword evidence="6 9" id="KW-0030">Aminoacyl-tRNA synthetase</keyword>
<dbReference type="SUPFAM" id="SSF109604">
    <property type="entry name" value="HD-domain/PDEase-like"/>
    <property type="match status" value="1"/>
</dbReference>
<protein>
    <recommendedName>
        <fullName evidence="8 9">Multifunctional fusion protein</fullName>
    </recommendedName>
    <domain>
        <recommendedName>
            <fullName evidence="9">Glycine--tRNA ligase beta subunit</fullName>
            <ecNumber evidence="9">6.1.1.14</ecNumber>
        </recommendedName>
        <alternativeName>
            <fullName evidence="9">Glycyl-tRNA synthetase beta subunit</fullName>
            <shortName evidence="9">GlyRS</shortName>
        </alternativeName>
    </domain>
    <domain>
        <recommendedName>
            <fullName evidence="8">Glycine--tRNA ligase alpha subunit</fullName>
        </recommendedName>
        <alternativeName>
            <fullName evidence="8">Glycyl-tRNA synthetase alpha subunit</fullName>
        </alternativeName>
    </domain>
</protein>
<evidence type="ECO:0000256" key="8">
    <source>
        <dbReference type="HAMAP-Rule" id="MF_00254"/>
    </source>
</evidence>
<dbReference type="Pfam" id="PF02091">
    <property type="entry name" value="tRNA-synt_2e"/>
    <property type="match status" value="1"/>
</dbReference>
<evidence type="ECO:0000256" key="9">
    <source>
        <dbReference type="HAMAP-Rule" id="MF_00255"/>
    </source>
</evidence>
<keyword evidence="9" id="KW-0963">Cytoplasm</keyword>
<dbReference type="Proteomes" id="UP000184512">
    <property type="component" value="Unassembled WGS sequence"/>
</dbReference>
<evidence type="ECO:0000313" key="11">
    <source>
        <dbReference type="EMBL" id="SHJ52652.1"/>
    </source>
</evidence>
<keyword evidence="2 9" id="KW-0436">Ligase</keyword>
<evidence type="ECO:0000256" key="7">
    <source>
        <dbReference type="ARBA" id="ARBA00047937"/>
    </source>
</evidence>
<dbReference type="AlphaFoldDB" id="A0A1M6K1D7"/>
<proteinExistence type="inferred from homology"/>
<dbReference type="Pfam" id="PF02092">
    <property type="entry name" value="tRNA_synt_2f"/>
    <property type="match status" value="1"/>
</dbReference>
<name>A0A1M6K1D7_9ACTN</name>
<dbReference type="FunFam" id="3.30.930.10:FF:000006">
    <property type="entry name" value="Glycine--tRNA ligase alpha subunit"/>
    <property type="match status" value="1"/>
</dbReference>
<dbReference type="EMBL" id="FQZG01000055">
    <property type="protein sequence ID" value="SHJ52652.1"/>
    <property type="molecule type" value="Genomic_DNA"/>
</dbReference>
<dbReference type="InterPro" id="IPR002310">
    <property type="entry name" value="Gly-tRNA_ligase_asu"/>
</dbReference>
<evidence type="ECO:0000256" key="1">
    <source>
        <dbReference type="ARBA" id="ARBA00008226"/>
    </source>
</evidence>
<evidence type="ECO:0000256" key="5">
    <source>
        <dbReference type="ARBA" id="ARBA00022917"/>
    </source>
</evidence>
<dbReference type="EC" id="6.1.1.14" evidence="9"/>
<sequence length="1058" mass="114269">MQDALRRLSDYWTSKGCLTWQPFNTEVGAGTMNPATVLRVLGPEPWDVAYVEPSVRPDDSRYGLNPNRLQTHTQFQVILKPEPGDPQELYLGSLEALGIDLSKHDVRFVEDNWAQPAIGAWGLGWEVWLDGMEITQFTYFQQVGGQNLDPIPVELTYGVERILMAQQGVTHFKDIAYATAADGRIVTYGEAFGQQEYEMSRYYLDDADVEANRSLYETYVGEATRMVEARLPVPAHSYILKSSHAFNVLDARGAISTTERAKAFATMRRLMRDTAALWIERREELGFPLMHEQPQVEGAESVEPGREQPLVEPGREQPLVEPGREQPQVEPGREQPLVEPGREERAPVSKPSSHPQTFALEIGVEELPPHVVPQTVDAVREALTTKLAATRLAHGAITVDGTPRRIVAIVEDLAAAEPDAEQLRKGPKWQAAFDADGNPTKPLAGFMRGQGVTADQIVKAEIGGNEHAAVRVSVAGRGVLDVMGGIIADVVTGLRAEKNMRWSDPSLTFSRAIRWLVVLWGDAVVPATVSDVTAGRTTYLQRPVVGQEAGRRSDGVLVGHVEIASADDLLPTIAAGAIAVDSSQRRDSVREQAVALAAGVGATVDLDGEAALVEEITNLVEEPHGVLGNFDERYLDLPDRILTTVMRKHQRYLPVYRDGLLAPHFITMANGLCDDAVVRAGNESVIRARYEDALFFWNADLEAADVDSFVPGLDKLTFEDRLGSMGLRARRIADVATRLAAQVGVEGEELATLTRAGELAKFDLATQLVVEMSSLAGFVAREYAVRKGEPQAVADALYEMEQPHTSADPVPASVPGALLALGDRFDLLAAMFALGAKPTGSSDPYGLRRAALGVVRILRESAGTPLESLTIRTGLTEAVARLAEQGIEVAADAVDSALEFTIGRFAQLLRDEGTSADLVSAILPAADAPGRAARLLAELSASREDARLKGLVSTLVRISRILPDGVAAGYDATLLTEPAEVALREAIEALPAGTAGETIDVVLDRTEPVVAAAARFFDDILVNAEDPSVRAARQGLLASVSSSAPSDLDWKSLDIALG</sequence>
<dbReference type="GO" id="GO:0005524">
    <property type="term" value="F:ATP binding"/>
    <property type="evidence" value="ECO:0007669"/>
    <property type="project" value="UniProtKB-UniRule"/>
</dbReference>
<reference evidence="11 12" key="1">
    <citation type="submission" date="2016-11" db="EMBL/GenBank/DDBJ databases">
        <authorList>
            <person name="Jaros S."/>
            <person name="Januszkiewicz K."/>
            <person name="Wedrychowicz H."/>
        </authorList>
    </citation>
    <scope>NUCLEOTIDE SEQUENCE [LARGE SCALE GENOMIC DNA]</scope>
    <source>
        <strain evidence="11 12">DSM 12906</strain>
    </source>
</reference>
<dbReference type="STRING" id="1123357.SAMN02745244_02712"/>
<accession>A0A1M6K1D7</accession>
<dbReference type="InterPro" id="IPR045864">
    <property type="entry name" value="aa-tRNA-synth_II/BPL/LPL"/>
</dbReference>
<dbReference type="NCBIfam" id="NF006827">
    <property type="entry name" value="PRK09348.1"/>
    <property type="match status" value="1"/>
</dbReference>
<dbReference type="PANTHER" id="PTHR30075">
    <property type="entry name" value="GLYCYL-TRNA SYNTHETASE"/>
    <property type="match status" value="1"/>
</dbReference>
<keyword evidence="3 9" id="KW-0547">Nucleotide-binding</keyword>
<evidence type="ECO:0000256" key="10">
    <source>
        <dbReference type="SAM" id="MobiDB-lite"/>
    </source>
</evidence>
<keyword evidence="4 9" id="KW-0067">ATP-binding</keyword>
<comment type="catalytic activity">
    <reaction evidence="7 9">
        <text>tRNA(Gly) + glycine + ATP = glycyl-tRNA(Gly) + AMP + diphosphate</text>
        <dbReference type="Rhea" id="RHEA:16013"/>
        <dbReference type="Rhea" id="RHEA-COMP:9664"/>
        <dbReference type="Rhea" id="RHEA-COMP:9683"/>
        <dbReference type="ChEBI" id="CHEBI:30616"/>
        <dbReference type="ChEBI" id="CHEBI:33019"/>
        <dbReference type="ChEBI" id="CHEBI:57305"/>
        <dbReference type="ChEBI" id="CHEBI:78442"/>
        <dbReference type="ChEBI" id="CHEBI:78522"/>
        <dbReference type="ChEBI" id="CHEBI:456215"/>
        <dbReference type="EC" id="6.1.1.14"/>
    </reaction>
</comment>
<dbReference type="GO" id="GO:0006426">
    <property type="term" value="P:glycyl-tRNA aminoacylation"/>
    <property type="evidence" value="ECO:0007669"/>
    <property type="project" value="UniProtKB-UniRule"/>
</dbReference>
<dbReference type="InterPro" id="IPR015944">
    <property type="entry name" value="Gly-tRNA-synth_bsu"/>
</dbReference>
<evidence type="ECO:0000313" key="12">
    <source>
        <dbReference type="Proteomes" id="UP000184512"/>
    </source>
</evidence>
<dbReference type="PANTHER" id="PTHR30075:SF2">
    <property type="entry name" value="GLYCINE--TRNA LIGASE, CHLOROPLASTIC_MITOCHONDRIAL 2"/>
    <property type="match status" value="1"/>
</dbReference>
<dbReference type="GO" id="GO:0004820">
    <property type="term" value="F:glycine-tRNA ligase activity"/>
    <property type="evidence" value="ECO:0007669"/>
    <property type="project" value="UniProtKB-UniRule"/>
</dbReference>
<evidence type="ECO:0000256" key="6">
    <source>
        <dbReference type="ARBA" id="ARBA00023146"/>
    </source>
</evidence>
<dbReference type="NCBIfam" id="TIGR00388">
    <property type="entry name" value="glyQ"/>
    <property type="match status" value="1"/>
</dbReference>
<dbReference type="PRINTS" id="PR01044">
    <property type="entry name" value="TRNASYNTHGA"/>
</dbReference>
<comment type="subcellular location">
    <subcellularLocation>
        <location evidence="9">Cytoplasm</location>
    </subcellularLocation>
</comment>
<comment type="subunit">
    <text evidence="9">Tetramer of two alpha and two beta subunits.</text>
</comment>
<dbReference type="HAMAP" id="MF_00255">
    <property type="entry name" value="Gly_tRNA_synth_beta"/>
    <property type="match status" value="1"/>
</dbReference>
<dbReference type="Gene3D" id="1.20.58.180">
    <property type="entry name" value="Class II aaRS and biotin synthetases, domain 2"/>
    <property type="match status" value="1"/>
</dbReference>
<dbReference type="RefSeq" id="WP_073189190.1">
    <property type="nucleotide sequence ID" value="NZ_FQZG01000055.1"/>
</dbReference>